<evidence type="ECO:0000256" key="3">
    <source>
        <dbReference type="ARBA" id="ARBA00022737"/>
    </source>
</evidence>
<feature type="non-terminal residue" evidence="8">
    <location>
        <position position="580"/>
    </location>
</feature>
<keyword evidence="2" id="KW-0732">Signal</keyword>
<dbReference type="Pfam" id="PF00008">
    <property type="entry name" value="EGF"/>
    <property type="match status" value="1"/>
</dbReference>
<keyword evidence="4" id="KW-1015">Disulfide bond</keyword>
<keyword evidence="5" id="KW-0325">Glycoprotein</keyword>
<dbReference type="Proteomes" id="UP000051574">
    <property type="component" value="Unassembled WGS sequence"/>
</dbReference>
<organism evidence="8 9">
    <name type="scientific">Oryctes borbonicus</name>
    <dbReference type="NCBI Taxonomy" id="1629725"/>
    <lineage>
        <taxon>Eukaryota</taxon>
        <taxon>Metazoa</taxon>
        <taxon>Ecdysozoa</taxon>
        <taxon>Arthropoda</taxon>
        <taxon>Hexapoda</taxon>
        <taxon>Insecta</taxon>
        <taxon>Pterygota</taxon>
        <taxon>Neoptera</taxon>
        <taxon>Endopterygota</taxon>
        <taxon>Coleoptera</taxon>
        <taxon>Polyphaga</taxon>
        <taxon>Scarabaeiformia</taxon>
        <taxon>Scarabaeidae</taxon>
        <taxon>Dynastinae</taxon>
        <taxon>Oryctes</taxon>
    </lineage>
</organism>
<dbReference type="SUPFAM" id="SSF63825">
    <property type="entry name" value="YWTD domain"/>
    <property type="match status" value="2"/>
</dbReference>
<proteinExistence type="predicted"/>
<dbReference type="Pfam" id="PF00058">
    <property type="entry name" value="Ldl_recept_b"/>
    <property type="match status" value="1"/>
</dbReference>
<feature type="non-terminal residue" evidence="8">
    <location>
        <position position="1"/>
    </location>
</feature>
<dbReference type="Gene3D" id="2.120.10.30">
    <property type="entry name" value="TolB, C-terminal domain"/>
    <property type="match status" value="3"/>
</dbReference>
<feature type="domain" description="EGF-like" evidence="7">
    <location>
        <begin position="162"/>
        <end position="176"/>
    </location>
</feature>
<evidence type="ECO:0000313" key="9">
    <source>
        <dbReference type="Proteomes" id="UP000051574"/>
    </source>
</evidence>
<dbReference type="SMART" id="SM00181">
    <property type="entry name" value="EGF"/>
    <property type="match status" value="2"/>
</dbReference>
<dbReference type="PROSITE" id="PS51120">
    <property type="entry name" value="LDLRB"/>
    <property type="match status" value="1"/>
</dbReference>
<evidence type="ECO:0000259" key="7">
    <source>
        <dbReference type="PROSITE" id="PS01186"/>
    </source>
</evidence>
<dbReference type="InterPro" id="IPR009030">
    <property type="entry name" value="Growth_fac_rcpt_cys_sf"/>
</dbReference>
<feature type="repeat" description="LDL-receptor class B" evidence="6">
    <location>
        <begin position="3"/>
        <end position="46"/>
    </location>
</feature>
<dbReference type="InterPro" id="IPR000742">
    <property type="entry name" value="EGF"/>
</dbReference>
<dbReference type="SUPFAM" id="SSF57184">
    <property type="entry name" value="Growth factor receptor domain"/>
    <property type="match status" value="1"/>
</dbReference>
<keyword evidence="9" id="KW-1185">Reference proteome</keyword>
<dbReference type="AlphaFoldDB" id="A0A0T6B2L8"/>
<dbReference type="InterPro" id="IPR000033">
    <property type="entry name" value="LDLR_classB_rpt"/>
</dbReference>
<dbReference type="OrthoDB" id="21182at2759"/>
<evidence type="ECO:0000256" key="1">
    <source>
        <dbReference type="ARBA" id="ARBA00022536"/>
    </source>
</evidence>
<dbReference type="PROSITE" id="PS01186">
    <property type="entry name" value="EGF_2"/>
    <property type="match status" value="1"/>
</dbReference>
<comment type="caution">
    <text evidence="8">The sequence shown here is derived from an EMBL/GenBank/DDBJ whole genome shotgun (WGS) entry which is preliminary data.</text>
</comment>
<evidence type="ECO:0000256" key="6">
    <source>
        <dbReference type="PROSITE-ProRule" id="PRU00461"/>
    </source>
</evidence>
<gene>
    <name evidence="8" type="ORF">AMK59_6168</name>
</gene>
<evidence type="ECO:0000256" key="2">
    <source>
        <dbReference type="ARBA" id="ARBA00022729"/>
    </source>
</evidence>
<dbReference type="FunFam" id="2.120.10.30:FF:000241">
    <property type="entry name" value="Low-density lipoprotein receptor-related protein 6"/>
    <property type="match status" value="1"/>
</dbReference>
<keyword evidence="1" id="KW-0245">EGF-like domain</keyword>
<dbReference type="InterPro" id="IPR050778">
    <property type="entry name" value="Cueball_EGF_LRP_Nidogen"/>
</dbReference>
<dbReference type="SMART" id="SM00135">
    <property type="entry name" value="LY"/>
    <property type="match status" value="8"/>
</dbReference>
<name>A0A0T6B2L8_9SCAR</name>
<sequence length="580" mass="65057">RARWLFWTDWGENPRIERVGMDGTNRSVIINTKIYWPNGLTLDTATQRVYFADSKLDYIDFCYYNGTGRQQVLAASHYLLHPHSLTLFEDTLYWTDRQLNRVLSAHKFKGNNQTVVSHLISQPLSIHVHHPSLQPISSNPCESQPCQHICLLSPSASQGYTCKCKPGFRTTPDGNCIEEEISFLMVMRGSQIIDVSTRPGDKTTGYLTPIVGVDHGLQIDYDRKTASVMWVEGKDNDGDNCTVWSMSYTGGKKSQFAGIDSNIIGAPAVVAFDWLGRNLFFGNRITSTLEVMKVDGKTKPRAIILANNGNNTSVARPRSMCIDPIDGKIYWTDEGGFGVPEKIGRVNMDGSNPIILAQPTKPDAITIDIDRKIIYFSTQFPTQIKSINVDGTGERTIMDESNNVGQAKALGVMNNTLFYLDPTYEKLVRVDLNDINNPKVILENEPDLKTFTIFKKRPLVDHPCLISNGNCDQICLPSEGRSRLCTCGVGFRKDNEVRCAEFKTYAVVAQLDTIRGFSLKDSSEAMVPISGPGHHILHVDIHYSDNWIYWVEYNRGTWNGIFRIRPNGTDMQPVIREGIG</sequence>
<dbReference type="EMBL" id="LJIG01016072">
    <property type="protein sequence ID" value="KRT81699.1"/>
    <property type="molecule type" value="Genomic_DNA"/>
</dbReference>
<evidence type="ECO:0000256" key="5">
    <source>
        <dbReference type="ARBA" id="ARBA00023180"/>
    </source>
</evidence>
<protein>
    <submittedName>
        <fullName evidence="8">EGF-like domain containing protein</fullName>
    </submittedName>
</protein>
<accession>A0A0T6B2L8</accession>
<keyword evidence="3" id="KW-0677">Repeat</keyword>
<dbReference type="PANTHER" id="PTHR46513:SF13">
    <property type="entry name" value="EGF-LIKE DOMAIN-CONTAINING PROTEIN"/>
    <property type="match status" value="1"/>
</dbReference>
<dbReference type="PANTHER" id="PTHR46513">
    <property type="entry name" value="VITELLOGENIN RECEPTOR-LIKE PROTEIN-RELATED-RELATED"/>
    <property type="match status" value="1"/>
</dbReference>
<dbReference type="CDD" id="cd00053">
    <property type="entry name" value="EGF"/>
    <property type="match status" value="1"/>
</dbReference>
<dbReference type="InterPro" id="IPR011042">
    <property type="entry name" value="6-blade_b-propeller_TolB-like"/>
</dbReference>
<reference evidence="8 9" key="1">
    <citation type="submission" date="2015-09" db="EMBL/GenBank/DDBJ databases">
        <title>Draft genome of the scarab beetle Oryctes borbonicus.</title>
        <authorList>
            <person name="Meyer J.M."/>
            <person name="Markov G.V."/>
            <person name="Baskaran P."/>
            <person name="Herrmann M."/>
            <person name="Sommer R.J."/>
            <person name="Roedelsperger C."/>
        </authorList>
    </citation>
    <scope>NUCLEOTIDE SEQUENCE [LARGE SCALE GENOMIC DNA]</scope>
    <source>
        <strain evidence="8">OB123</strain>
        <tissue evidence="8">Whole animal</tissue>
    </source>
</reference>
<evidence type="ECO:0000256" key="4">
    <source>
        <dbReference type="ARBA" id="ARBA00023157"/>
    </source>
</evidence>
<evidence type="ECO:0000313" key="8">
    <source>
        <dbReference type="EMBL" id="KRT81699.1"/>
    </source>
</evidence>